<keyword evidence="3" id="KW-1185">Reference proteome</keyword>
<protein>
    <submittedName>
        <fullName evidence="2">Uncharacterized protein</fullName>
    </submittedName>
</protein>
<dbReference type="Proteomes" id="UP001153636">
    <property type="component" value="Chromosome 21"/>
</dbReference>
<sequence length="129" mass="14987">MHPKGKQLDDIDVELTPVVDNSNLFEQLIQDIPQSVNELTDISDDASQSAKEDNNTKCSNKKIIERQSWTDKQKQLISKYFADNIKRKEPPKQSDVKQFIHLYPDFKERKLTSIKAVVYNIYSGKFKVK</sequence>
<dbReference type="AlphaFoldDB" id="A0A9P0CSC6"/>
<organism evidence="2 3">
    <name type="scientific">Psylliodes chrysocephalus</name>
    <dbReference type="NCBI Taxonomy" id="3402493"/>
    <lineage>
        <taxon>Eukaryota</taxon>
        <taxon>Metazoa</taxon>
        <taxon>Ecdysozoa</taxon>
        <taxon>Arthropoda</taxon>
        <taxon>Hexapoda</taxon>
        <taxon>Insecta</taxon>
        <taxon>Pterygota</taxon>
        <taxon>Neoptera</taxon>
        <taxon>Endopterygota</taxon>
        <taxon>Coleoptera</taxon>
        <taxon>Polyphaga</taxon>
        <taxon>Cucujiformia</taxon>
        <taxon>Chrysomeloidea</taxon>
        <taxon>Chrysomelidae</taxon>
        <taxon>Galerucinae</taxon>
        <taxon>Alticini</taxon>
        <taxon>Psylliodes</taxon>
    </lineage>
</organism>
<accession>A0A9P0CSC6</accession>
<reference evidence="2" key="1">
    <citation type="submission" date="2022-01" db="EMBL/GenBank/DDBJ databases">
        <authorList>
            <person name="King R."/>
        </authorList>
    </citation>
    <scope>NUCLEOTIDE SEQUENCE</scope>
</reference>
<evidence type="ECO:0000313" key="3">
    <source>
        <dbReference type="Proteomes" id="UP001153636"/>
    </source>
</evidence>
<name>A0A9P0CSC6_9CUCU</name>
<dbReference type="OrthoDB" id="6774928at2759"/>
<feature type="region of interest" description="Disordered" evidence="1">
    <location>
        <begin position="40"/>
        <end position="59"/>
    </location>
</feature>
<feature type="compositionally biased region" description="Polar residues" evidence="1">
    <location>
        <begin position="40"/>
        <end position="49"/>
    </location>
</feature>
<dbReference type="EMBL" id="OV651833">
    <property type="protein sequence ID" value="CAH1107429.1"/>
    <property type="molecule type" value="Genomic_DNA"/>
</dbReference>
<evidence type="ECO:0000256" key="1">
    <source>
        <dbReference type="SAM" id="MobiDB-lite"/>
    </source>
</evidence>
<evidence type="ECO:0000313" key="2">
    <source>
        <dbReference type="EMBL" id="CAH1107429.1"/>
    </source>
</evidence>
<proteinExistence type="predicted"/>
<gene>
    <name evidence="2" type="ORF">PSYICH_LOCUS8072</name>
</gene>